<dbReference type="AlphaFoldDB" id="A0A9N9LXK5"/>
<evidence type="ECO:0000313" key="1">
    <source>
        <dbReference type="EMBL" id="CAG8980304.1"/>
    </source>
</evidence>
<evidence type="ECO:0000313" key="2">
    <source>
        <dbReference type="Proteomes" id="UP000701801"/>
    </source>
</evidence>
<protein>
    <submittedName>
        <fullName evidence="1">Uncharacterized protein</fullName>
    </submittedName>
</protein>
<keyword evidence="2" id="KW-1185">Reference proteome</keyword>
<gene>
    <name evidence="1" type="ORF">HYALB_00013672</name>
</gene>
<dbReference type="Proteomes" id="UP000701801">
    <property type="component" value="Unassembled WGS sequence"/>
</dbReference>
<comment type="caution">
    <text evidence="1">The sequence shown here is derived from an EMBL/GenBank/DDBJ whole genome shotgun (WGS) entry which is preliminary data.</text>
</comment>
<reference evidence="1" key="1">
    <citation type="submission" date="2021-07" db="EMBL/GenBank/DDBJ databases">
        <authorList>
            <person name="Durling M."/>
        </authorList>
    </citation>
    <scope>NUCLEOTIDE SEQUENCE</scope>
</reference>
<dbReference type="EMBL" id="CAJVRM010000375">
    <property type="protein sequence ID" value="CAG8980304.1"/>
    <property type="molecule type" value="Genomic_DNA"/>
</dbReference>
<accession>A0A9N9LXK5</accession>
<name>A0A9N9LXK5_9HELO</name>
<organism evidence="1 2">
    <name type="scientific">Hymenoscyphus albidus</name>
    <dbReference type="NCBI Taxonomy" id="595503"/>
    <lineage>
        <taxon>Eukaryota</taxon>
        <taxon>Fungi</taxon>
        <taxon>Dikarya</taxon>
        <taxon>Ascomycota</taxon>
        <taxon>Pezizomycotina</taxon>
        <taxon>Leotiomycetes</taxon>
        <taxon>Helotiales</taxon>
        <taxon>Helotiaceae</taxon>
        <taxon>Hymenoscyphus</taxon>
    </lineage>
</organism>
<dbReference type="OrthoDB" id="10564880at2759"/>
<proteinExistence type="predicted"/>
<sequence length="124" mass="13433">MISFNKKPQESGKNTDVHLGFNYVARHCCLPDLVASTRLAMLLSMYCGGVGIVVNGLIAKKTEEFLAASNLPCLVSVDYVTEAKRLKTHGDHLSQDGQYAAARSFTKGADSLGRNGELRQVCDV</sequence>